<dbReference type="Pfam" id="PF13271">
    <property type="entry name" value="DUF4062"/>
    <property type="match status" value="1"/>
</dbReference>
<dbReference type="Proteomes" id="UP000050482">
    <property type="component" value="Unassembled WGS sequence"/>
</dbReference>
<gene>
    <name evidence="2" type="ORF">AN477_13850</name>
</gene>
<reference evidence="2 3" key="1">
    <citation type="submission" date="2015-09" db="EMBL/GenBank/DDBJ databases">
        <title>Draft genome sequence of Alicyclobacillus ferrooxydans DSM 22381.</title>
        <authorList>
            <person name="Hemp J."/>
        </authorList>
    </citation>
    <scope>NUCLEOTIDE SEQUENCE [LARGE SCALE GENOMIC DNA]</scope>
    <source>
        <strain evidence="2 3">TC-34</strain>
    </source>
</reference>
<organism evidence="2 3">
    <name type="scientific">Alicyclobacillus ferrooxydans</name>
    <dbReference type="NCBI Taxonomy" id="471514"/>
    <lineage>
        <taxon>Bacteria</taxon>
        <taxon>Bacillati</taxon>
        <taxon>Bacillota</taxon>
        <taxon>Bacilli</taxon>
        <taxon>Bacillales</taxon>
        <taxon>Alicyclobacillaceae</taxon>
        <taxon>Alicyclobacillus</taxon>
    </lineage>
</organism>
<comment type="caution">
    <text evidence="2">The sequence shown here is derived from an EMBL/GenBank/DDBJ whole genome shotgun (WGS) entry which is preliminary data.</text>
</comment>
<dbReference type="RefSeq" id="WP_054969762.1">
    <property type="nucleotide sequence ID" value="NZ_LJCO01000056.1"/>
</dbReference>
<dbReference type="EMBL" id="LJCO01000056">
    <property type="protein sequence ID" value="KPV43168.1"/>
    <property type="molecule type" value="Genomic_DNA"/>
</dbReference>
<dbReference type="InterPro" id="IPR025139">
    <property type="entry name" value="DUF4062"/>
</dbReference>
<accession>A0A0P9EJK8</accession>
<evidence type="ECO:0000259" key="1">
    <source>
        <dbReference type="Pfam" id="PF13271"/>
    </source>
</evidence>
<evidence type="ECO:0000313" key="3">
    <source>
        <dbReference type="Proteomes" id="UP000050482"/>
    </source>
</evidence>
<keyword evidence="3" id="KW-1185">Reference proteome</keyword>
<name>A0A0P9EJK8_9BACL</name>
<dbReference type="STRING" id="471514.AN477_13850"/>
<feature type="domain" description="DUF4062" evidence="1">
    <location>
        <begin position="4"/>
        <end position="90"/>
    </location>
</feature>
<proteinExistence type="predicted"/>
<evidence type="ECO:0000313" key="2">
    <source>
        <dbReference type="EMBL" id="KPV43168.1"/>
    </source>
</evidence>
<dbReference type="OrthoDB" id="72299at2"/>
<sequence>MGGIFISSKFIGMEKERQIIKDIIYEKGSEFNVYVEAMDDPKVQITPGTPREACTSGVARSVGFILLLGKEYGAKNQNGKSATHDEFDTAKVLGLPMKVFAYPENGMDDDQKSFLSQLKHWDGQNAEWIFTFTDPDSLEQIARIQLLNMFKALRLERNEESTERFRVRDTQLYRRLIPELKELAITLTNHRGGTLDNDDLTKINNFFSKTFPIDVDLLDPHAHVLFNRLRDDIYSTLVNCHIRDMYRVDSPSPTTGKRPYAEEHTYYVLEADKSRDRSLNRIHGFISYMNRYVDWHDYE</sequence>
<dbReference type="AlphaFoldDB" id="A0A0P9EJK8"/>
<protein>
    <recommendedName>
        <fullName evidence="1">DUF4062 domain-containing protein</fullName>
    </recommendedName>
</protein>
<dbReference type="PATRIC" id="fig|471514.4.peg.3457"/>